<accession>A0ABX5S302</accession>
<evidence type="ECO:0000259" key="1">
    <source>
        <dbReference type="Pfam" id="PF08885"/>
    </source>
</evidence>
<name>A0ABX5S302_9BURK</name>
<gene>
    <name evidence="2" type="ORF">EYF70_30320</name>
</gene>
<feature type="domain" description="GSCFA" evidence="1">
    <location>
        <begin position="74"/>
        <end position="343"/>
    </location>
</feature>
<dbReference type="Pfam" id="PF08885">
    <property type="entry name" value="GSCFA"/>
    <property type="match status" value="1"/>
</dbReference>
<sequence length="396" mass="43646">MRQRLPGQAVLARGNPCQRPVRHLDPASIGSPVSAHPYKQQPERAFWNRAVARKSWYNVEFTADTPRFLTAANRIATAGSCFASNLMRWLPSLGLTPFFAEQAPDYFTPEEKQAHGYHEFSARYGNLYTVRQLRQLFEEALERRPAIHAFEEVDGKVFDLLRPHVRPGGFDSAAEARLDRAFHLAAVRRMLAESDTFVFTLGLTEAWVDARDHIVYPVCPGTVAGTFDPATHLPVNFEYPEILADLEAAIALAADINPAMRWIITVSPVHLVATHGEDSVIVASTYSKSVLRAVCGAAAKRHGHVYYFPSYEIISSAASFGQYLESNLRDASERGVSHVMEEFRRAFVAQDGATDPGVPETAAAPAQAPAAPGFLEQVARTLAAECDELKNDPGRA</sequence>
<evidence type="ECO:0000313" key="2">
    <source>
        <dbReference type="EMBL" id="QBI04644.1"/>
    </source>
</evidence>
<dbReference type="Proteomes" id="UP000292307">
    <property type="component" value="Chromosome"/>
</dbReference>
<keyword evidence="3" id="KW-1185">Reference proteome</keyword>
<organism evidence="2 3">
    <name type="scientific">Pseudoduganella albidiflava</name>
    <dbReference type="NCBI Taxonomy" id="321983"/>
    <lineage>
        <taxon>Bacteria</taxon>
        <taxon>Pseudomonadati</taxon>
        <taxon>Pseudomonadota</taxon>
        <taxon>Betaproteobacteria</taxon>
        <taxon>Burkholderiales</taxon>
        <taxon>Oxalobacteraceae</taxon>
        <taxon>Telluria group</taxon>
        <taxon>Pseudoduganella</taxon>
    </lineage>
</organism>
<dbReference type="InterPro" id="IPR014982">
    <property type="entry name" value="GSCFA"/>
</dbReference>
<dbReference type="EMBL" id="CP036401">
    <property type="protein sequence ID" value="QBI04644.1"/>
    <property type="molecule type" value="Genomic_DNA"/>
</dbReference>
<protein>
    <recommendedName>
        <fullName evidence="1">GSCFA domain-containing protein</fullName>
    </recommendedName>
</protein>
<proteinExistence type="predicted"/>
<evidence type="ECO:0000313" key="3">
    <source>
        <dbReference type="Proteomes" id="UP000292307"/>
    </source>
</evidence>
<reference evidence="2 3" key="1">
    <citation type="submission" date="2019-02" db="EMBL/GenBank/DDBJ databases">
        <title>Draft Genome Sequences of Six Type Strains of the Genus Massilia.</title>
        <authorList>
            <person name="Miess H."/>
            <person name="Frediansyhah A."/>
            <person name="Gross H."/>
        </authorList>
    </citation>
    <scope>NUCLEOTIDE SEQUENCE [LARGE SCALE GENOMIC DNA]</scope>
    <source>
        <strain evidence="2 3">DSM 17472</strain>
    </source>
</reference>